<dbReference type="AlphaFoldDB" id="A0A2N4YRF5"/>
<comment type="caution">
    <text evidence="1">The sequence shown here is derived from an EMBL/GenBank/DDBJ whole genome shotgun (WGS) entry which is preliminary data.</text>
</comment>
<sequence>MTDSILRVEHLMMHFGGIKALNDVNLEVERGSITALIGPN</sequence>
<proteinExistence type="predicted"/>
<reference evidence="1 2" key="2">
    <citation type="submission" date="2018-01" db="EMBL/GenBank/DDBJ databases">
        <title>Genomic study of Klebsiella pneumoniae.</title>
        <authorList>
            <person name="Yang Y."/>
            <person name="Bicalho R."/>
        </authorList>
    </citation>
    <scope>NUCLEOTIDE SEQUENCE [LARGE SCALE GENOMIC DNA]</scope>
    <source>
        <strain evidence="1 2">A8</strain>
    </source>
</reference>
<evidence type="ECO:0000313" key="1">
    <source>
        <dbReference type="EMBL" id="PLM85087.1"/>
    </source>
</evidence>
<keyword evidence="1" id="KW-0547">Nucleotide-binding</keyword>
<evidence type="ECO:0000313" key="2">
    <source>
        <dbReference type="Proteomes" id="UP000234412"/>
    </source>
</evidence>
<dbReference type="Gene3D" id="3.40.50.300">
    <property type="entry name" value="P-loop containing nucleotide triphosphate hydrolases"/>
    <property type="match status" value="1"/>
</dbReference>
<gene>
    <name evidence="1" type="ORF">CWN47_32330</name>
</gene>
<dbReference type="InterPro" id="IPR027417">
    <property type="entry name" value="P-loop_NTPase"/>
</dbReference>
<dbReference type="EMBL" id="PIDP01001885">
    <property type="protein sequence ID" value="PLM85087.1"/>
    <property type="molecule type" value="Genomic_DNA"/>
</dbReference>
<reference evidence="1 2" key="1">
    <citation type="submission" date="2017-11" db="EMBL/GenBank/DDBJ databases">
        <authorList>
            <person name="Han C.G."/>
        </authorList>
    </citation>
    <scope>NUCLEOTIDE SEQUENCE [LARGE SCALE GENOMIC DNA]</scope>
    <source>
        <strain evidence="1 2">A8</strain>
    </source>
</reference>
<protein>
    <submittedName>
        <fullName evidence="1">ABC transporter ATP-binding protein</fullName>
    </submittedName>
</protein>
<accession>A0A2N4YRF5</accession>
<dbReference type="Proteomes" id="UP000234412">
    <property type="component" value="Unassembled WGS sequence"/>
</dbReference>
<organism evidence="1 2">
    <name type="scientific">Klebsiella variicola</name>
    <dbReference type="NCBI Taxonomy" id="244366"/>
    <lineage>
        <taxon>Bacteria</taxon>
        <taxon>Pseudomonadati</taxon>
        <taxon>Pseudomonadota</taxon>
        <taxon>Gammaproteobacteria</taxon>
        <taxon>Enterobacterales</taxon>
        <taxon>Enterobacteriaceae</taxon>
        <taxon>Klebsiella/Raoultella group</taxon>
        <taxon>Klebsiella</taxon>
        <taxon>Klebsiella pneumoniae complex</taxon>
    </lineage>
</organism>
<name>A0A2N4YRF5_KLEVA</name>
<keyword evidence="1" id="KW-0067">ATP-binding</keyword>
<feature type="non-terminal residue" evidence="1">
    <location>
        <position position="40"/>
    </location>
</feature>
<dbReference type="GO" id="GO:0005524">
    <property type="term" value="F:ATP binding"/>
    <property type="evidence" value="ECO:0007669"/>
    <property type="project" value="UniProtKB-KW"/>
</dbReference>
<dbReference type="SUPFAM" id="SSF52540">
    <property type="entry name" value="P-loop containing nucleoside triphosphate hydrolases"/>
    <property type="match status" value="1"/>
</dbReference>